<comment type="caution">
    <text evidence="1">The sequence shown here is derived from an EMBL/GenBank/DDBJ whole genome shotgun (WGS) entry which is preliminary data.</text>
</comment>
<evidence type="ECO:0000313" key="1">
    <source>
        <dbReference type="EMBL" id="CRG48790.1"/>
    </source>
</evidence>
<dbReference type="Pfam" id="PF24716">
    <property type="entry name" value="WapI"/>
    <property type="match status" value="1"/>
</dbReference>
<dbReference type="Proteomes" id="UP000047420">
    <property type="component" value="Unassembled WGS sequence"/>
</dbReference>
<sequence>MFEIYVEDDVLFRLTFIERLKEPEDRRFDLINCWLEIKVPCIQLQCICELTPDEIEIFHQNLSDFYDSLLVGKTPLPVNFKPRIGILDAEVIATIDGQGVGFNFRVCPDIEAGSELNAGIYLDQSYFPGLLAGLKEITHIDSE</sequence>
<accession>A0ABP1ZAG7</accession>
<dbReference type="EMBL" id="CVMG01000002">
    <property type="protein sequence ID" value="CRG48790.1"/>
    <property type="molecule type" value="Genomic_DNA"/>
</dbReference>
<proteinExistence type="predicted"/>
<dbReference type="InterPro" id="IPR056510">
    <property type="entry name" value="WapI"/>
</dbReference>
<name>A0ABP1ZAG7_9GAMM</name>
<dbReference type="RefSeq" id="WP_033848564.1">
    <property type="nucleotide sequence ID" value="NZ_CBLG010000149.1"/>
</dbReference>
<gene>
    <name evidence="1" type="ORF">ERS008478_00301</name>
</gene>
<protein>
    <submittedName>
        <fullName evidence="1">Uncharacterized protein</fullName>
    </submittedName>
</protein>
<evidence type="ECO:0000313" key="2">
    <source>
        <dbReference type="Proteomes" id="UP000047420"/>
    </source>
</evidence>
<organism evidence="1 2">
    <name type="scientific">Yersinia wautersii</name>
    <dbReference type="NCBI Taxonomy" id="1341643"/>
    <lineage>
        <taxon>Bacteria</taxon>
        <taxon>Pseudomonadati</taxon>
        <taxon>Pseudomonadota</taxon>
        <taxon>Gammaproteobacteria</taxon>
        <taxon>Enterobacterales</taxon>
        <taxon>Yersiniaceae</taxon>
        <taxon>Yersinia</taxon>
    </lineage>
</organism>
<keyword evidence="2" id="KW-1185">Reference proteome</keyword>
<reference evidence="1 2" key="1">
    <citation type="submission" date="2015-03" db="EMBL/GenBank/DDBJ databases">
        <authorList>
            <consortium name="Pathogen Informatics"/>
            <person name="Murphy D."/>
        </authorList>
    </citation>
    <scope>NUCLEOTIDE SEQUENCE [LARGE SCALE GENOMIC DNA]</scope>
    <source>
        <strain evidence="1 2">WP-931201</strain>
    </source>
</reference>